<proteinExistence type="predicted"/>
<name>A0A142D857_9VIRU</name>
<feature type="transmembrane region" description="Helical" evidence="1">
    <location>
        <begin position="23"/>
        <end position="45"/>
    </location>
</feature>
<protein>
    <submittedName>
        <fullName evidence="2">Uncharacterized protein</fullName>
    </submittedName>
</protein>
<reference evidence="2" key="2">
    <citation type="journal article" date="2016" name="PLoS Biol.">
        <title>Hyperexpansion of RNA Bacteriophage Diversity.</title>
        <authorList>
            <person name="Krishnamurthy S.R."/>
            <person name="Janowski A.B."/>
            <person name="Zhao G."/>
            <person name="Barouch D."/>
            <person name="Wang D."/>
        </authorList>
    </citation>
    <scope>NUCLEOTIDE SEQUENCE</scope>
    <source>
        <strain evidence="2">AVE003</strain>
    </source>
</reference>
<sequence length="140" mass="15683">MEPMVLRLSRKTRPLTQTIYWNVYVRGFCIIGILGACAFGSMLGCTSNGAGRRPRASRAQEERGIVPLGRTTVTVLRAKSGHRPPPTIHLHFIKEVETSSQRNWRPKRRGRQGFYPEERHCVALLGYSLVHASKDARAAG</sequence>
<reference evidence="2" key="1">
    <citation type="submission" date="2015-08" db="EMBL/GenBank/DDBJ databases">
        <authorList>
            <person name="Babu N.S."/>
            <person name="Beckwith C.J."/>
            <person name="Beseler K.G."/>
            <person name="Brison A."/>
            <person name="Carone J.V."/>
            <person name="Caskin T.P."/>
            <person name="Diamond M."/>
            <person name="Durham M.E."/>
            <person name="Foxe J.M."/>
            <person name="Go M."/>
            <person name="Henderson B.A."/>
            <person name="Jones I.B."/>
            <person name="McGettigan J.A."/>
            <person name="Micheletti S.J."/>
            <person name="Nasrallah M.E."/>
            <person name="Ortiz D."/>
            <person name="Piller C.R."/>
            <person name="Privatt S.R."/>
            <person name="Schneider S.L."/>
            <person name="Sharp S."/>
            <person name="Smith T.C."/>
            <person name="Stanton J.D."/>
            <person name="Ullery H.E."/>
            <person name="Wilson R.J."/>
            <person name="Serrano M.G."/>
            <person name="Buck G."/>
            <person name="Lee V."/>
            <person name="Wang Y."/>
            <person name="Carvalho R."/>
            <person name="Voegtly L."/>
            <person name="Shi R."/>
            <person name="Duckworth R."/>
            <person name="Johnson A."/>
            <person name="Loviza R."/>
            <person name="Walstead R."/>
            <person name="Shah Z."/>
            <person name="Kiflezghi M."/>
            <person name="Wade K."/>
            <person name="Ball S.L."/>
            <person name="Bradley K.W."/>
            <person name="Asai D.J."/>
            <person name="Bowman C.A."/>
            <person name="Russell D.A."/>
            <person name="Pope W.H."/>
            <person name="Jacobs-Sera D."/>
            <person name="Hendrix R.W."/>
            <person name="Hatfull G.F."/>
        </authorList>
    </citation>
    <scope>NUCLEOTIDE SEQUENCE</scope>
    <source>
        <strain evidence="2">AVE003</strain>
    </source>
</reference>
<keyword evidence="1" id="KW-1133">Transmembrane helix</keyword>
<keyword evidence="1" id="KW-0812">Transmembrane</keyword>
<dbReference type="EMBL" id="KT462697">
    <property type="protein sequence ID" value="AMQ23526.1"/>
    <property type="molecule type" value="Genomic_RNA"/>
</dbReference>
<accession>A0A142D857</accession>
<organism evidence="2">
    <name type="scientific">Leviviridae sp</name>
    <dbReference type="NCBI Taxonomy" id="2027243"/>
    <lineage>
        <taxon>Viruses</taxon>
        <taxon>Riboviria</taxon>
        <taxon>Orthornavirae</taxon>
        <taxon>Lenarviricota</taxon>
        <taxon>Leviviricetes</taxon>
        <taxon>Norzivirales</taxon>
        <taxon>Fiersviridae</taxon>
    </lineage>
</organism>
<evidence type="ECO:0000313" key="2">
    <source>
        <dbReference type="EMBL" id="AMQ23526.1"/>
    </source>
</evidence>
<evidence type="ECO:0000256" key="1">
    <source>
        <dbReference type="SAM" id="Phobius"/>
    </source>
</evidence>
<keyword evidence="1" id="KW-0472">Membrane</keyword>